<dbReference type="PIRSF" id="PIRSF002744">
    <property type="entry name" value="Pur-cyt_permease"/>
    <property type="match status" value="1"/>
</dbReference>
<feature type="transmembrane region" description="Helical" evidence="8">
    <location>
        <begin position="247"/>
        <end position="272"/>
    </location>
</feature>
<evidence type="ECO:0000256" key="4">
    <source>
        <dbReference type="ARBA" id="ARBA00022692"/>
    </source>
</evidence>
<feature type="transmembrane region" description="Helical" evidence="8">
    <location>
        <begin position="141"/>
        <end position="163"/>
    </location>
</feature>
<name>A0A2T2WUB5_SULTH</name>
<dbReference type="GO" id="GO:0005886">
    <property type="term" value="C:plasma membrane"/>
    <property type="evidence" value="ECO:0007669"/>
    <property type="project" value="TreeGrafter"/>
</dbReference>
<proteinExistence type="inferred from homology"/>
<comment type="subcellular location">
    <subcellularLocation>
        <location evidence="1">Membrane</location>
        <topology evidence="1">Multi-pass membrane protein</topology>
    </subcellularLocation>
</comment>
<evidence type="ECO:0000256" key="1">
    <source>
        <dbReference type="ARBA" id="ARBA00004141"/>
    </source>
</evidence>
<sequence>MDRQGMTLNRPWHIELSGIEPIPDSERHGQIQDLFWIWFAGNLGLLGVVYGAMLSSFGLNFWQGLLAIIVGSLSFLLVGSFSVAGRDGGVPMMTLSRSIFGVYGNILPNLVSWISLVGWETITVIIGTLGLMTLFGDEGHVSYGTSAGISLSLMVGVSIMAGLLGQATLVIIQKWASYLFGILTLVVIGFLLSHTDWAHLFHRPAGSWITGFVPAVSIIIAGTGLSWTNTAADYSRYLPRSARAKTIVVASSVGGFIPLVLLMGVGMLAAATEPRLATALNPLTVLGREMPSWMTIPYFLTAAGGLVVEADLSLYSSGLNLLNLFIPFARYQTVVLDALIMVTGTIYVLFIAKNFLGPFEAFVILLGVGLAAWAGMFLAFQLVAYFRRLPLYVDDAHVRRIQWPATFIWIVSVGIGLLYTSSPWFSGPFAQGIFAHSSLEILMTFAISMLVYGLWLWSRSPAR</sequence>
<evidence type="ECO:0000256" key="6">
    <source>
        <dbReference type="ARBA" id="ARBA00023136"/>
    </source>
</evidence>
<feature type="transmembrane region" description="Helical" evidence="8">
    <location>
        <begin position="292"/>
        <end position="314"/>
    </location>
</feature>
<feature type="transmembrane region" description="Helical" evidence="8">
    <location>
        <begin position="334"/>
        <end position="356"/>
    </location>
</feature>
<evidence type="ECO:0000256" key="5">
    <source>
        <dbReference type="ARBA" id="ARBA00022989"/>
    </source>
</evidence>
<evidence type="ECO:0000313" key="9">
    <source>
        <dbReference type="EMBL" id="PSR25839.1"/>
    </source>
</evidence>
<organism evidence="9 10">
    <name type="scientific">Sulfobacillus thermosulfidooxidans</name>
    <dbReference type="NCBI Taxonomy" id="28034"/>
    <lineage>
        <taxon>Bacteria</taxon>
        <taxon>Bacillati</taxon>
        <taxon>Bacillota</taxon>
        <taxon>Clostridia</taxon>
        <taxon>Eubacteriales</taxon>
        <taxon>Clostridiales Family XVII. Incertae Sedis</taxon>
        <taxon>Sulfobacillus</taxon>
    </lineage>
</organism>
<feature type="transmembrane region" description="Helical" evidence="8">
    <location>
        <begin position="34"/>
        <end position="53"/>
    </location>
</feature>
<evidence type="ECO:0000256" key="3">
    <source>
        <dbReference type="ARBA" id="ARBA00022448"/>
    </source>
</evidence>
<feature type="transmembrane region" description="Helical" evidence="8">
    <location>
        <begin position="65"/>
        <end position="85"/>
    </location>
</feature>
<comment type="caution">
    <text evidence="9">The sequence shown here is derived from an EMBL/GenBank/DDBJ whole genome shotgun (WGS) entry which is preliminary data.</text>
</comment>
<dbReference type="InterPro" id="IPR026030">
    <property type="entry name" value="Pur-cyt_permease_Fcy2/21/22"/>
</dbReference>
<feature type="transmembrane region" description="Helical" evidence="8">
    <location>
        <begin position="433"/>
        <end position="457"/>
    </location>
</feature>
<feature type="transmembrane region" description="Helical" evidence="8">
    <location>
        <begin position="362"/>
        <end position="386"/>
    </location>
</feature>
<evidence type="ECO:0000256" key="7">
    <source>
        <dbReference type="PIRNR" id="PIRNR002744"/>
    </source>
</evidence>
<keyword evidence="3 7" id="KW-0813">Transport</keyword>
<dbReference type="Proteomes" id="UP000242705">
    <property type="component" value="Unassembled WGS sequence"/>
</dbReference>
<evidence type="ECO:0000256" key="8">
    <source>
        <dbReference type="SAM" id="Phobius"/>
    </source>
</evidence>
<dbReference type="Pfam" id="PF02133">
    <property type="entry name" value="Transp_cyt_pur"/>
    <property type="match status" value="1"/>
</dbReference>
<accession>A0A2T2WUB5</accession>
<keyword evidence="6 7" id="KW-0472">Membrane</keyword>
<reference evidence="9 10" key="1">
    <citation type="journal article" date="2014" name="BMC Genomics">
        <title>Comparison of environmental and isolate Sulfobacillus genomes reveals diverse carbon, sulfur, nitrogen, and hydrogen metabolisms.</title>
        <authorList>
            <person name="Justice N.B."/>
            <person name="Norman A."/>
            <person name="Brown C.T."/>
            <person name="Singh A."/>
            <person name="Thomas B.C."/>
            <person name="Banfield J.F."/>
        </authorList>
    </citation>
    <scope>NUCLEOTIDE SEQUENCE [LARGE SCALE GENOMIC DNA]</scope>
    <source>
        <strain evidence="9">AMDSBA5</strain>
    </source>
</reference>
<dbReference type="InterPro" id="IPR001248">
    <property type="entry name" value="Pur-cyt_permease"/>
</dbReference>
<feature type="transmembrane region" description="Helical" evidence="8">
    <location>
        <begin position="205"/>
        <end position="227"/>
    </location>
</feature>
<dbReference type="GO" id="GO:0022857">
    <property type="term" value="F:transmembrane transporter activity"/>
    <property type="evidence" value="ECO:0007669"/>
    <property type="project" value="InterPro"/>
</dbReference>
<dbReference type="Gene3D" id="1.10.4160.10">
    <property type="entry name" value="Hydantoin permease"/>
    <property type="match status" value="1"/>
</dbReference>
<feature type="transmembrane region" description="Helical" evidence="8">
    <location>
        <begin position="106"/>
        <end position="135"/>
    </location>
</feature>
<keyword evidence="4 8" id="KW-0812">Transmembrane</keyword>
<dbReference type="EMBL" id="PXYX01000025">
    <property type="protein sequence ID" value="PSR25839.1"/>
    <property type="molecule type" value="Genomic_DNA"/>
</dbReference>
<comment type="similarity">
    <text evidence="2 7">Belongs to the purine-cytosine permease (2.A.39) family.</text>
</comment>
<protein>
    <submittedName>
        <fullName evidence="9">Thiamine permease</fullName>
    </submittedName>
</protein>
<keyword evidence="5 8" id="KW-1133">Transmembrane helix</keyword>
<dbReference type="AlphaFoldDB" id="A0A2T2WUB5"/>
<feature type="transmembrane region" description="Helical" evidence="8">
    <location>
        <begin position="175"/>
        <end position="193"/>
    </location>
</feature>
<evidence type="ECO:0000313" key="10">
    <source>
        <dbReference type="Proteomes" id="UP000242705"/>
    </source>
</evidence>
<feature type="transmembrane region" description="Helical" evidence="8">
    <location>
        <begin position="407"/>
        <end position="427"/>
    </location>
</feature>
<dbReference type="PANTHER" id="PTHR31806">
    <property type="entry name" value="PURINE-CYTOSINE PERMEASE FCY2-RELATED"/>
    <property type="match status" value="1"/>
</dbReference>
<evidence type="ECO:0000256" key="2">
    <source>
        <dbReference type="ARBA" id="ARBA00008974"/>
    </source>
</evidence>
<dbReference type="PANTHER" id="PTHR31806:SF1">
    <property type="entry name" value="PURINE-CYTOSINE PERMEASE FCY2-RELATED"/>
    <property type="match status" value="1"/>
</dbReference>
<gene>
    <name evidence="9" type="ORF">C7B47_11215</name>
</gene>